<dbReference type="NCBIfam" id="TIGR01536">
    <property type="entry name" value="asn_synth_AEB"/>
    <property type="match status" value="1"/>
</dbReference>
<proteinExistence type="inferred from homology"/>
<dbReference type="InterPro" id="IPR051786">
    <property type="entry name" value="ASN_synthetase/amidase"/>
</dbReference>
<accession>X2LJV9</accession>
<dbReference type="PIRSF" id="PIRSF001589">
    <property type="entry name" value="Asn_synthetase_glu-h"/>
    <property type="match status" value="1"/>
</dbReference>
<dbReference type="EMBL" id="KF796608">
    <property type="protein sequence ID" value="AHN98031.1"/>
    <property type="molecule type" value="Genomic_DNA"/>
</dbReference>
<name>X2LJV9_9BACT</name>
<evidence type="ECO:0000256" key="9">
    <source>
        <dbReference type="PIRSR" id="PIRSR001589-2"/>
    </source>
</evidence>
<evidence type="ECO:0000256" key="3">
    <source>
        <dbReference type="ARBA" id="ARBA00012737"/>
    </source>
</evidence>
<dbReference type="InterPro" id="IPR014729">
    <property type="entry name" value="Rossmann-like_a/b/a_fold"/>
</dbReference>
<feature type="binding site" evidence="9">
    <location>
        <begin position="361"/>
        <end position="362"/>
    </location>
    <ligand>
        <name>ATP</name>
        <dbReference type="ChEBI" id="CHEBI:30616"/>
    </ligand>
</feature>
<dbReference type="Gene3D" id="3.60.20.10">
    <property type="entry name" value="Glutamine Phosphoribosylpyrophosphate, subunit 1, domain 1"/>
    <property type="match status" value="1"/>
</dbReference>
<keyword evidence="6 8" id="KW-0315">Glutamine amidotransferase</keyword>
<evidence type="ECO:0000256" key="5">
    <source>
        <dbReference type="ARBA" id="ARBA00022840"/>
    </source>
</evidence>
<dbReference type="InterPro" id="IPR033738">
    <property type="entry name" value="AsnB_N"/>
</dbReference>
<dbReference type="InterPro" id="IPR001962">
    <property type="entry name" value="Asn_synthase"/>
</dbReference>
<evidence type="ECO:0000313" key="12">
    <source>
        <dbReference type="EMBL" id="AHN98031.1"/>
    </source>
</evidence>
<sequence>MCGITGICVKDLARGVDARLLEAMTASLAHRGPDGSGSFVGPHVGLGHRRLSIIDLATGDQPIYNEDGSIALVFNGEIYNYKELRQELMARGHQLRTQSDTEVIVHLYEDFGDDCVDHLNGMFAFALWDAKHERLLVARDRLGERPVYYAEHNGRLLFGSELKAILQDRSIPRDVDLGALDDYLAYGYIPAPATIYTSVRKLRAGERLVWDARTGVRTNIYWKVPFAPGRIRTEDEWVAELRALLVDSIALRLRSDVPVGAFLSGGLDSNGIVALAAQQLGTPLQTFSVGFGEADFDELALARLTARRYNTDHHEIMVRPGDLSSFVDLVNHFDEPFADASMLPTYYVAREARRFVKVCISGDAGDELFAGYSQYRQVQRYATIDKIPLPVRRVVFGAGAALLPDSVPGKGLFDRLSVEKGARYQRQIGVFSLRERRRLLRPEAGAARCAESRLFDPFYNANGLDPISISQLVDQNTYLPEDVLVKVDRAALKNGLEVRIPFLDHRLVELVNSMPLDLKLRGGVTKYILRRLLRDDLPPEILTAPKRGFGMPLKHWLRGELRDFARDLLLSPDSRSAAYFERPAVERLLASHDRRGRDMSERIWTLLVFEQWCRAAA</sequence>
<dbReference type="PANTHER" id="PTHR43284:SF1">
    <property type="entry name" value="ASPARAGINE SYNTHETASE"/>
    <property type="match status" value="1"/>
</dbReference>
<dbReference type="CDD" id="cd00712">
    <property type="entry name" value="AsnB"/>
    <property type="match status" value="1"/>
</dbReference>
<dbReference type="Pfam" id="PF13537">
    <property type="entry name" value="GATase_7"/>
    <property type="match status" value="1"/>
</dbReference>
<evidence type="ECO:0000256" key="7">
    <source>
        <dbReference type="ARBA" id="ARBA00048741"/>
    </source>
</evidence>
<evidence type="ECO:0000256" key="6">
    <source>
        <dbReference type="ARBA" id="ARBA00022962"/>
    </source>
</evidence>
<dbReference type="GO" id="GO:0006529">
    <property type="term" value="P:asparagine biosynthetic process"/>
    <property type="evidence" value="ECO:0007669"/>
    <property type="project" value="UniProtKB-KW"/>
</dbReference>
<dbReference type="InterPro" id="IPR029055">
    <property type="entry name" value="Ntn_hydrolases_N"/>
</dbReference>
<keyword evidence="4 9" id="KW-0547">Nucleotide-binding</keyword>
<comment type="similarity">
    <text evidence="2">Belongs to the asparagine synthetase family.</text>
</comment>
<dbReference type="GO" id="GO:0005829">
    <property type="term" value="C:cytosol"/>
    <property type="evidence" value="ECO:0007669"/>
    <property type="project" value="TreeGrafter"/>
</dbReference>
<evidence type="ECO:0000259" key="11">
    <source>
        <dbReference type="PROSITE" id="PS51278"/>
    </source>
</evidence>
<dbReference type="PANTHER" id="PTHR43284">
    <property type="entry name" value="ASPARAGINE SYNTHETASE (GLUTAMINE-HYDROLYZING)"/>
    <property type="match status" value="1"/>
</dbReference>
<dbReference type="SUPFAM" id="SSF52402">
    <property type="entry name" value="Adenine nucleotide alpha hydrolases-like"/>
    <property type="match status" value="1"/>
</dbReference>
<evidence type="ECO:0000256" key="1">
    <source>
        <dbReference type="ARBA" id="ARBA00005187"/>
    </source>
</evidence>
<evidence type="ECO:0000256" key="2">
    <source>
        <dbReference type="ARBA" id="ARBA00005752"/>
    </source>
</evidence>
<dbReference type="InterPro" id="IPR017932">
    <property type="entry name" value="GATase_2_dom"/>
</dbReference>
<feature type="binding site" evidence="9">
    <location>
        <position position="289"/>
    </location>
    <ligand>
        <name>ATP</name>
        <dbReference type="ChEBI" id="CHEBI:30616"/>
    </ligand>
</feature>
<reference evidence="12" key="1">
    <citation type="submission" date="2013-10" db="EMBL/GenBank/DDBJ databases">
        <title>Functional metagenomics reveals novel beta-galactosidases not predictable from gene sequences.</title>
        <authorList>
            <person name="Cheng J."/>
            <person name="Engel K."/>
            <person name="Romantsov T."/>
            <person name="Neufeld J.D."/>
            <person name="Rose D.R."/>
            <person name="Charles T.C."/>
        </authorList>
    </citation>
    <scope>NUCLEOTIDE SEQUENCE</scope>
</reference>
<dbReference type="GO" id="GO:0004066">
    <property type="term" value="F:asparagine synthase (glutamine-hydrolyzing) activity"/>
    <property type="evidence" value="ECO:0007669"/>
    <property type="project" value="UniProtKB-EC"/>
</dbReference>
<dbReference type="InterPro" id="IPR006426">
    <property type="entry name" value="Asn_synth_AEB"/>
</dbReference>
<organism evidence="12">
    <name type="scientific">uncultured bacterium lac193</name>
    <dbReference type="NCBI Taxonomy" id="1447243"/>
    <lineage>
        <taxon>Bacteria</taxon>
        <taxon>environmental samples</taxon>
    </lineage>
</organism>
<dbReference type="Pfam" id="PF00733">
    <property type="entry name" value="Asn_synthase"/>
    <property type="match status" value="1"/>
</dbReference>
<dbReference type="EC" id="6.3.5.4" evidence="3"/>
<keyword evidence="5 9" id="KW-0067">ATP-binding</keyword>
<dbReference type="PROSITE" id="PS51278">
    <property type="entry name" value="GATASE_TYPE_2"/>
    <property type="match status" value="1"/>
</dbReference>
<feature type="site" description="Important for beta-aspartyl-AMP intermediate formation" evidence="10">
    <location>
        <position position="363"/>
    </location>
</feature>
<comment type="pathway">
    <text evidence="1">Amino-acid biosynthesis; L-asparagine biosynthesis; L-asparagine from L-aspartate (L-Gln route): step 1/1.</text>
</comment>
<feature type="binding site" evidence="9">
    <location>
        <position position="100"/>
    </location>
    <ligand>
        <name>L-glutamine</name>
        <dbReference type="ChEBI" id="CHEBI:58359"/>
    </ligand>
</feature>
<dbReference type="SUPFAM" id="SSF56235">
    <property type="entry name" value="N-terminal nucleophile aminohydrolases (Ntn hydrolases)"/>
    <property type="match status" value="1"/>
</dbReference>
<protein>
    <recommendedName>
        <fullName evidence="3">asparagine synthase (glutamine-hydrolyzing)</fullName>
        <ecNumber evidence="3">6.3.5.4</ecNumber>
    </recommendedName>
</protein>
<dbReference type="GO" id="GO:0005524">
    <property type="term" value="F:ATP binding"/>
    <property type="evidence" value="ECO:0007669"/>
    <property type="project" value="UniProtKB-KW"/>
</dbReference>
<dbReference type="Gene3D" id="3.40.50.620">
    <property type="entry name" value="HUPs"/>
    <property type="match status" value="1"/>
</dbReference>
<dbReference type="CDD" id="cd01991">
    <property type="entry name" value="Asn_synthase_B_C"/>
    <property type="match status" value="1"/>
</dbReference>
<feature type="domain" description="Glutamine amidotransferase type-2" evidence="11">
    <location>
        <begin position="2"/>
        <end position="213"/>
    </location>
</feature>
<feature type="active site" description="For GATase activity" evidence="8">
    <location>
        <position position="2"/>
    </location>
</feature>
<evidence type="ECO:0000256" key="10">
    <source>
        <dbReference type="PIRSR" id="PIRSR001589-3"/>
    </source>
</evidence>
<keyword evidence="8" id="KW-0061">Asparagine biosynthesis</keyword>
<keyword evidence="8" id="KW-0028">Amino-acid biosynthesis</keyword>
<dbReference type="AlphaFoldDB" id="X2LJV9"/>
<evidence type="ECO:0000256" key="8">
    <source>
        <dbReference type="PIRSR" id="PIRSR001589-1"/>
    </source>
</evidence>
<evidence type="ECO:0000256" key="4">
    <source>
        <dbReference type="ARBA" id="ARBA00022741"/>
    </source>
</evidence>
<comment type="catalytic activity">
    <reaction evidence="7">
        <text>L-aspartate + L-glutamine + ATP + H2O = L-asparagine + L-glutamate + AMP + diphosphate + H(+)</text>
        <dbReference type="Rhea" id="RHEA:12228"/>
        <dbReference type="ChEBI" id="CHEBI:15377"/>
        <dbReference type="ChEBI" id="CHEBI:15378"/>
        <dbReference type="ChEBI" id="CHEBI:29985"/>
        <dbReference type="ChEBI" id="CHEBI:29991"/>
        <dbReference type="ChEBI" id="CHEBI:30616"/>
        <dbReference type="ChEBI" id="CHEBI:33019"/>
        <dbReference type="ChEBI" id="CHEBI:58048"/>
        <dbReference type="ChEBI" id="CHEBI:58359"/>
        <dbReference type="ChEBI" id="CHEBI:456215"/>
        <dbReference type="EC" id="6.3.5.4"/>
    </reaction>
</comment>